<dbReference type="PANTHER" id="PTHR46429">
    <property type="entry name" value="23S RRNA (GUANOSINE-2'-O-)-METHYLTRANSFERASE RLMB"/>
    <property type="match status" value="1"/>
</dbReference>
<organism evidence="6 7">
    <name type="scientific">Eubacterium ruminantium</name>
    <dbReference type="NCBI Taxonomy" id="42322"/>
    <lineage>
        <taxon>Bacteria</taxon>
        <taxon>Bacillati</taxon>
        <taxon>Bacillota</taxon>
        <taxon>Clostridia</taxon>
        <taxon>Eubacteriales</taxon>
        <taxon>Eubacteriaceae</taxon>
        <taxon>Eubacterium</taxon>
    </lineage>
</organism>
<dbReference type="GO" id="GO:0003723">
    <property type="term" value="F:RNA binding"/>
    <property type="evidence" value="ECO:0007669"/>
    <property type="project" value="InterPro"/>
</dbReference>
<dbReference type="InterPro" id="IPR004441">
    <property type="entry name" value="rRNA_MeTrfase_TrmH"/>
</dbReference>
<dbReference type="GO" id="GO:0032259">
    <property type="term" value="P:methylation"/>
    <property type="evidence" value="ECO:0007669"/>
    <property type="project" value="UniProtKB-KW"/>
</dbReference>
<comment type="similarity">
    <text evidence="1">Belongs to the class IV-like SAM-binding methyltransferase superfamily. RNA methyltransferase TrmH family.</text>
</comment>
<dbReference type="SUPFAM" id="SSF55315">
    <property type="entry name" value="L30e-like"/>
    <property type="match status" value="1"/>
</dbReference>
<evidence type="ECO:0000259" key="5">
    <source>
        <dbReference type="SMART" id="SM00967"/>
    </source>
</evidence>
<dbReference type="AlphaFoldDB" id="A0A1T4PBN7"/>
<dbReference type="FunFam" id="3.40.1280.10:FF:000008">
    <property type="entry name" value="Group 3 RNA methyltransferase TrmH"/>
    <property type="match status" value="1"/>
</dbReference>
<feature type="domain" description="RNA 2-O ribose methyltransferase substrate binding" evidence="5">
    <location>
        <begin position="58"/>
        <end position="133"/>
    </location>
</feature>
<evidence type="ECO:0000313" key="6">
    <source>
        <dbReference type="EMBL" id="SJZ88963.1"/>
    </source>
</evidence>
<dbReference type="Pfam" id="PF00588">
    <property type="entry name" value="SpoU_methylase"/>
    <property type="match status" value="1"/>
</dbReference>
<dbReference type="InterPro" id="IPR029064">
    <property type="entry name" value="Ribosomal_eL30-like_sf"/>
</dbReference>
<evidence type="ECO:0000256" key="1">
    <source>
        <dbReference type="ARBA" id="ARBA00007228"/>
    </source>
</evidence>
<dbReference type="Proteomes" id="UP000189857">
    <property type="component" value="Unassembled WGS sequence"/>
</dbReference>
<dbReference type="InterPro" id="IPR029028">
    <property type="entry name" value="Alpha/beta_knot_MTases"/>
</dbReference>
<keyword evidence="7" id="KW-1185">Reference proteome</keyword>
<dbReference type="InterPro" id="IPR001537">
    <property type="entry name" value="SpoU_MeTrfase"/>
</dbReference>
<dbReference type="GO" id="GO:0005829">
    <property type="term" value="C:cytosol"/>
    <property type="evidence" value="ECO:0007669"/>
    <property type="project" value="TreeGrafter"/>
</dbReference>
<gene>
    <name evidence="6" type="ORF">SAMN02745110_01927</name>
</gene>
<keyword evidence="2 6" id="KW-0489">Methyltransferase</keyword>
<accession>A0A1T4PBN7</accession>
<evidence type="ECO:0000313" key="7">
    <source>
        <dbReference type="Proteomes" id="UP000189857"/>
    </source>
</evidence>
<dbReference type="Gene3D" id="3.30.1330.30">
    <property type="match status" value="1"/>
</dbReference>
<reference evidence="6 7" key="1">
    <citation type="submission" date="2017-02" db="EMBL/GenBank/DDBJ databases">
        <authorList>
            <person name="Peterson S.W."/>
        </authorList>
    </citation>
    <scope>NUCLEOTIDE SEQUENCE [LARGE SCALE GENOMIC DNA]</scope>
    <source>
        <strain evidence="6 7">ATCC 17233</strain>
    </source>
</reference>
<dbReference type="GO" id="GO:0006396">
    <property type="term" value="P:RNA processing"/>
    <property type="evidence" value="ECO:0007669"/>
    <property type="project" value="InterPro"/>
</dbReference>
<evidence type="ECO:0000256" key="3">
    <source>
        <dbReference type="ARBA" id="ARBA00022679"/>
    </source>
</evidence>
<dbReference type="InterPro" id="IPR029026">
    <property type="entry name" value="tRNA_m1G_MTases_N"/>
</dbReference>
<proteinExistence type="inferred from homology"/>
<keyword evidence="3 6" id="KW-0808">Transferase</keyword>
<dbReference type="OrthoDB" id="9794400at2"/>
<feature type="compositionally biased region" description="Basic and acidic residues" evidence="4">
    <location>
        <begin position="1"/>
        <end position="22"/>
    </location>
</feature>
<protein>
    <submittedName>
        <fullName evidence="6">23S rRNA (Guanosine2251-2'-O)-methyltransferase</fullName>
    </submittedName>
</protein>
<dbReference type="CDD" id="cd18103">
    <property type="entry name" value="SpoU-like_RlmB"/>
    <property type="match status" value="1"/>
</dbReference>
<sequence length="297" mass="32806">MRKDDRGGSFKKDFKSGKDRTYNNKKNFAKRDSYVEKNDINADTEEKAVSNETENTGLAEGRNAVMEAIRSGRTVEKVFIQEGLSDGTILSIVREIKKRNILHSFVSRDRLDQMSESGRHQGVIAQCAEYSYSEIEDIFDKAKEKGEDPFIIILDEIEDPHNLGAIIRTANLCGAHGVIIPKHRAAGLTSTAVRASAGAINYTPVVKVTNISKTIEELKERGIWFACADMQGEVMYRCNLKGPIGLVIGNEGNGVSRLVKEKCDYIVSIPMKGDIDSLNASVAAGVLCFEVVRQRMG</sequence>
<dbReference type="Pfam" id="PF08032">
    <property type="entry name" value="SpoU_sub_bind"/>
    <property type="match status" value="1"/>
</dbReference>
<dbReference type="EMBL" id="FUXA01000011">
    <property type="protein sequence ID" value="SJZ88963.1"/>
    <property type="molecule type" value="Genomic_DNA"/>
</dbReference>
<dbReference type="SUPFAM" id="SSF75217">
    <property type="entry name" value="alpha/beta knot"/>
    <property type="match status" value="1"/>
</dbReference>
<evidence type="ECO:0000256" key="4">
    <source>
        <dbReference type="SAM" id="MobiDB-lite"/>
    </source>
</evidence>
<feature type="compositionally biased region" description="Basic and acidic residues" evidence="4">
    <location>
        <begin position="29"/>
        <end position="49"/>
    </location>
</feature>
<dbReference type="GO" id="GO:0008173">
    <property type="term" value="F:RNA methyltransferase activity"/>
    <property type="evidence" value="ECO:0007669"/>
    <property type="project" value="InterPro"/>
</dbReference>
<dbReference type="InterPro" id="IPR013123">
    <property type="entry name" value="SpoU_subst-bd"/>
</dbReference>
<evidence type="ECO:0000256" key="2">
    <source>
        <dbReference type="ARBA" id="ARBA00022603"/>
    </source>
</evidence>
<dbReference type="RefSeq" id="WP_078787741.1">
    <property type="nucleotide sequence ID" value="NZ_FMTO01000010.1"/>
</dbReference>
<dbReference type="NCBIfam" id="TIGR00186">
    <property type="entry name" value="rRNA_methyl_3"/>
    <property type="match status" value="1"/>
</dbReference>
<feature type="region of interest" description="Disordered" evidence="4">
    <location>
        <begin position="1"/>
        <end position="58"/>
    </location>
</feature>
<name>A0A1T4PBN7_9FIRM</name>
<dbReference type="SMART" id="SM00967">
    <property type="entry name" value="SpoU_sub_bind"/>
    <property type="match status" value="1"/>
</dbReference>
<dbReference type="Gene3D" id="3.40.1280.10">
    <property type="match status" value="1"/>
</dbReference>
<dbReference type="PANTHER" id="PTHR46429:SF1">
    <property type="entry name" value="23S RRNA (GUANOSINE-2'-O-)-METHYLTRANSFERASE RLMB"/>
    <property type="match status" value="1"/>
</dbReference>